<evidence type="ECO:0008006" key="3">
    <source>
        <dbReference type="Google" id="ProtNLM"/>
    </source>
</evidence>
<dbReference type="EMBL" id="JBHLVZ010000087">
    <property type="protein sequence ID" value="MFC0388949.1"/>
    <property type="molecule type" value="Genomic_DNA"/>
</dbReference>
<proteinExistence type="predicted"/>
<gene>
    <name evidence="1" type="ORF">ACFFIC_25870</name>
</gene>
<protein>
    <recommendedName>
        <fullName evidence="3">Tetracycline repressor TetR C-terminal domain-containing protein</fullName>
    </recommendedName>
</protein>
<comment type="caution">
    <text evidence="1">The sequence shown here is derived from an EMBL/GenBank/DDBJ whole genome shotgun (WGS) entry which is preliminary data.</text>
</comment>
<organism evidence="1 2">
    <name type="scientific">Muricoccus vinaceus</name>
    <dbReference type="NCBI Taxonomy" id="424704"/>
    <lineage>
        <taxon>Bacteria</taxon>
        <taxon>Pseudomonadati</taxon>
        <taxon>Pseudomonadota</taxon>
        <taxon>Alphaproteobacteria</taxon>
        <taxon>Acetobacterales</taxon>
        <taxon>Roseomonadaceae</taxon>
        <taxon>Muricoccus</taxon>
    </lineage>
</organism>
<accession>A0ABV6J0F7</accession>
<evidence type="ECO:0000313" key="1">
    <source>
        <dbReference type="EMBL" id="MFC0388949.1"/>
    </source>
</evidence>
<keyword evidence="2" id="KW-1185">Reference proteome</keyword>
<dbReference type="Proteomes" id="UP001589789">
    <property type="component" value="Unassembled WGS sequence"/>
</dbReference>
<sequence>MMSDEAAARLDHPASGDVGTRLLVLEMTIAAVAARLPPADFEEVVSMLVFVANSSDAAREMENLPGSGVPLAEAGRYATAMLDRIAASRRAERPPERS</sequence>
<evidence type="ECO:0000313" key="2">
    <source>
        <dbReference type="Proteomes" id="UP001589789"/>
    </source>
</evidence>
<name>A0ABV6J0F7_9PROT</name>
<reference evidence="1 2" key="1">
    <citation type="submission" date="2024-09" db="EMBL/GenBank/DDBJ databases">
        <authorList>
            <person name="Sun Q."/>
            <person name="Mori K."/>
        </authorList>
    </citation>
    <scope>NUCLEOTIDE SEQUENCE [LARGE SCALE GENOMIC DNA]</scope>
    <source>
        <strain evidence="1 2">CCM 7468</strain>
    </source>
</reference>